<evidence type="ECO:0000313" key="1">
    <source>
        <dbReference type="EMBL" id="KAL1493634.1"/>
    </source>
</evidence>
<dbReference type="AlphaFoldDB" id="A0ABD1EG07"/>
<gene>
    <name evidence="1" type="ORF">ABEB36_009333</name>
</gene>
<sequence length="65" mass="7644">MLDIYNGPWRTSIIRKLTPVYLQAVPNSSAKLKHIKDLLAYLRNVENRRFYEKMDEDDNSNGCEV</sequence>
<proteinExistence type="predicted"/>
<dbReference type="Proteomes" id="UP001566132">
    <property type="component" value="Unassembled WGS sequence"/>
</dbReference>
<dbReference type="EMBL" id="JBDJPC010000007">
    <property type="protein sequence ID" value="KAL1493634.1"/>
    <property type="molecule type" value="Genomic_DNA"/>
</dbReference>
<name>A0ABD1EG07_HYPHA</name>
<reference evidence="1 2" key="1">
    <citation type="submission" date="2024-05" db="EMBL/GenBank/DDBJ databases">
        <title>Genetic variation in Jamaican populations of the coffee berry borer (Hypothenemus hampei).</title>
        <authorList>
            <person name="Errbii M."/>
            <person name="Myrie A."/>
        </authorList>
    </citation>
    <scope>NUCLEOTIDE SEQUENCE [LARGE SCALE GENOMIC DNA]</scope>
    <source>
        <strain evidence="1">JA-Hopewell-2020-01-JO</strain>
        <tissue evidence="1">Whole body</tissue>
    </source>
</reference>
<evidence type="ECO:0000313" key="2">
    <source>
        <dbReference type="Proteomes" id="UP001566132"/>
    </source>
</evidence>
<comment type="caution">
    <text evidence="1">The sequence shown here is derived from an EMBL/GenBank/DDBJ whole genome shotgun (WGS) entry which is preliminary data.</text>
</comment>
<keyword evidence="2" id="KW-1185">Reference proteome</keyword>
<organism evidence="1 2">
    <name type="scientific">Hypothenemus hampei</name>
    <name type="common">Coffee berry borer</name>
    <dbReference type="NCBI Taxonomy" id="57062"/>
    <lineage>
        <taxon>Eukaryota</taxon>
        <taxon>Metazoa</taxon>
        <taxon>Ecdysozoa</taxon>
        <taxon>Arthropoda</taxon>
        <taxon>Hexapoda</taxon>
        <taxon>Insecta</taxon>
        <taxon>Pterygota</taxon>
        <taxon>Neoptera</taxon>
        <taxon>Endopterygota</taxon>
        <taxon>Coleoptera</taxon>
        <taxon>Polyphaga</taxon>
        <taxon>Cucujiformia</taxon>
        <taxon>Curculionidae</taxon>
        <taxon>Scolytinae</taxon>
        <taxon>Hypothenemus</taxon>
    </lineage>
</organism>
<accession>A0ABD1EG07</accession>
<protein>
    <submittedName>
        <fullName evidence="1">Uncharacterized protein</fullName>
    </submittedName>
</protein>